<keyword evidence="4 7" id="KW-0812">Transmembrane</keyword>
<evidence type="ECO:0000256" key="1">
    <source>
        <dbReference type="ARBA" id="ARBA00004141"/>
    </source>
</evidence>
<dbReference type="AlphaFoldDB" id="A0ABD3NYP6"/>
<proteinExistence type="inferred from homology"/>
<dbReference type="PANTHER" id="PTHR11101">
    <property type="entry name" value="PHOSPHATE TRANSPORTER"/>
    <property type="match status" value="1"/>
</dbReference>
<name>A0ABD3NYP6_9STRA</name>
<sequence>MSEKLDQYLWIAITGGIVGFVYTFGIGANDVANAFATSVASKSLTLKQAVVIAAICEFTGALFLGASVTSTVRGKIFNADLYEDEPEIVMLGMFTSLVTASFMMLVATYFGLPVSTTHTVIGCIIGFTISAKGFDSVNWSETKNIFISWVASPLLTGVVGFIIFAIIRFFILLSSNPFSRGYYTFSIILFVTIAIDVFFIFNKGTQNFTHFHENVYDDKWVVPTSMGIGALIGVLWLWPLGPYAKRRLQRQREVRQAESATQAIVNANMTSMHSIGGNKEAKGEHCAEYDPEEGSIKLTLSESVKSLKLSIEEKAISDNDSAGQIDNKSFKTKIHALGDQLGASIKEVVFDKSFTSQLQPQIQPKSQAQQPKKKKNFLVRFEEATYKQDLEQQAFQESKETQECWQGAATYDAEVEELYTYVQAFTAALSSFAHGANDVANSIAPLAAIIYIYRYGDLNSEAPVNKWILAYGGCGLVLGLLCYGYKVMKTIGYKLTALSPTRGSSAGLASSLVVATASYVGIPVSTTQCIVGAVAGVGLVEGRDNVQWTSLAKVCISWVVIFFVSCILSAGLFSAFAYSPSITTGT</sequence>
<keyword evidence="2 7" id="KW-0813">Transport</keyword>
<gene>
    <name evidence="8" type="ORF">HJC23_010049</name>
</gene>
<comment type="function">
    <text evidence="7">Sodium-phosphate symporter.</text>
</comment>
<dbReference type="Pfam" id="PF01384">
    <property type="entry name" value="PHO4"/>
    <property type="match status" value="1"/>
</dbReference>
<feature type="transmembrane region" description="Helical" evidence="7">
    <location>
        <begin position="146"/>
        <end position="170"/>
    </location>
</feature>
<feature type="transmembrane region" description="Helical" evidence="7">
    <location>
        <begin position="7"/>
        <end position="28"/>
    </location>
</feature>
<feature type="transmembrane region" description="Helical" evidence="7">
    <location>
        <begin position="182"/>
        <end position="201"/>
    </location>
</feature>
<accession>A0ABD3NYP6</accession>
<evidence type="ECO:0000256" key="7">
    <source>
        <dbReference type="RuleBase" id="RU363058"/>
    </source>
</evidence>
<organism evidence="8 9">
    <name type="scientific">Cyclotella cryptica</name>
    <dbReference type="NCBI Taxonomy" id="29204"/>
    <lineage>
        <taxon>Eukaryota</taxon>
        <taxon>Sar</taxon>
        <taxon>Stramenopiles</taxon>
        <taxon>Ochrophyta</taxon>
        <taxon>Bacillariophyta</taxon>
        <taxon>Coscinodiscophyceae</taxon>
        <taxon>Thalassiosirophycidae</taxon>
        <taxon>Stephanodiscales</taxon>
        <taxon>Stephanodiscaceae</taxon>
        <taxon>Cyclotella</taxon>
    </lineage>
</organism>
<evidence type="ECO:0000256" key="2">
    <source>
        <dbReference type="ARBA" id="ARBA00022448"/>
    </source>
</evidence>
<evidence type="ECO:0000256" key="5">
    <source>
        <dbReference type="ARBA" id="ARBA00022989"/>
    </source>
</evidence>
<feature type="transmembrane region" description="Helical" evidence="7">
    <location>
        <begin position="556"/>
        <end position="578"/>
    </location>
</feature>
<keyword evidence="9" id="KW-1185">Reference proteome</keyword>
<evidence type="ECO:0000256" key="6">
    <source>
        <dbReference type="ARBA" id="ARBA00023136"/>
    </source>
</evidence>
<comment type="caution">
    <text evidence="8">The sequence shown here is derived from an EMBL/GenBank/DDBJ whole genome shotgun (WGS) entry which is preliminary data.</text>
</comment>
<reference evidence="8 9" key="1">
    <citation type="journal article" date="2020" name="G3 (Bethesda)">
        <title>Improved Reference Genome for Cyclotella cryptica CCMP332, a Model for Cell Wall Morphogenesis, Salinity Adaptation, and Lipid Production in Diatoms (Bacillariophyta).</title>
        <authorList>
            <person name="Roberts W.R."/>
            <person name="Downey K.M."/>
            <person name="Ruck E.C."/>
            <person name="Traller J.C."/>
            <person name="Alverson A.J."/>
        </authorList>
    </citation>
    <scope>NUCLEOTIDE SEQUENCE [LARGE SCALE GENOMIC DNA]</scope>
    <source>
        <strain evidence="8 9">CCMP332</strain>
    </source>
</reference>
<dbReference type="PANTHER" id="PTHR11101:SF80">
    <property type="entry name" value="PHOSPHATE TRANSPORTER"/>
    <property type="match status" value="1"/>
</dbReference>
<protein>
    <recommendedName>
        <fullName evidence="7">Phosphate transporter</fullName>
    </recommendedName>
</protein>
<evidence type="ECO:0000313" key="8">
    <source>
        <dbReference type="EMBL" id="KAL3780611.1"/>
    </source>
</evidence>
<dbReference type="Proteomes" id="UP001516023">
    <property type="component" value="Unassembled WGS sequence"/>
</dbReference>
<feature type="transmembrane region" description="Helical" evidence="7">
    <location>
        <begin position="468"/>
        <end position="485"/>
    </location>
</feature>
<dbReference type="InterPro" id="IPR001204">
    <property type="entry name" value="Phos_transporter"/>
</dbReference>
<keyword evidence="5 7" id="KW-1133">Transmembrane helix</keyword>
<evidence type="ECO:0000256" key="4">
    <source>
        <dbReference type="ARBA" id="ARBA00022692"/>
    </source>
</evidence>
<feature type="transmembrane region" description="Helical" evidence="7">
    <location>
        <begin position="439"/>
        <end position="456"/>
    </location>
</feature>
<keyword evidence="6 7" id="KW-0472">Membrane</keyword>
<keyword evidence="3 7" id="KW-0592">Phosphate transport</keyword>
<comment type="subcellular location">
    <subcellularLocation>
        <location evidence="1 7">Membrane</location>
        <topology evidence="1 7">Multi-pass membrane protein</topology>
    </subcellularLocation>
</comment>
<feature type="transmembrane region" description="Helical" evidence="7">
    <location>
        <begin position="48"/>
        <end position="68"/>
    </location>
</feature>
<evidence type="ECO:0000313" key="9">
    <source>
        <dbReference type="Proteomes" id="UP001516023"/>
    </source>
</evidence>
<evidence type="ECO:0000256" key="3">
    <source>
        <dbReference type="ARBA" id="ARBA00022592"/>
    </source>
</evidence>
<dbReference type="GO" id="GO:0016020">
    <property type="term" value="C:membrane"/>
    <property type="evidence" value="ECO:0007669"/>
    <property type="project" value="UniProtKB-SubCell"/>
</dbReference>
<feature type="transmembrane region" description="Helical" evidence="7">
    <location>
        <begin position="221"/>
        <end position="240"/>
    </location>
</feature>
<dbReference type="GO" id="GO:0006817">
    <property type="term" value="P:phosphate ion transport"/>
    <property type="evidence" value="ECO:0007669"/>
    <property type="project" value="UniProtKB-KW"/>
</dbReference>
<comment type="similarity">
    <text evidence="7">Belongs to the inorganic phosphate transporter (PiT) (TC 2.A.20) family.</text>
</comment>
<feature type="transmembrane region" description="Helical" evidence="7">
    <location>
        <begin position="88"/>
        <end position="110"/>
    </location>
</feature>
<dbReference type="EMBL" id="JABMIG020000344">
    <property type="protein sequence ID" value="KAL3780611.1"/>
    <property type="molecule type" value="Genomic_DNA"/>
</dbReference>